<dbReference type="KEGG" id="vg:63743025"/>
<proteinExistence type="predicted"/>
<evidence type="ECO:0000313" key="2">
    <source>
        <dbReference type="Proteomes" id="UP000294565"/>
    </source>
</evidence>
<dbReference type="GeneID" id="63743025"/>
<dbReference type="RefSeq" id="YP_010049705.1">
    <property type="nucleotide sequence ID" value="NC_054393.1"/>
</dbReference>
<organism evidence="1 2">
    <name type="scientific">Mycobacterium phage Typha</name>
    <dbReference type="NCBI Taxonomy" id="2517971"/>
    <lineage>
        <taxon>Viruses</taxon>
        <taxon>Duplodnaviria</taxon>
        <taxon>Heunggongvirae</taxon>
        <taxon>Uroviricota</taxon>
        <taxon>Caudoviricetes</taxon>
        <taxon>Typhavirus</taxon>
        <taxon>Typhavirus typha</taxon>
    </lineage>
</organism>
<dbReference type="EMBL" id="MK494099">
    <property type="protein sequence ID" value="QBP29693.1"/>
    <property type="molecule type" value="Genomic_DNA"/>
</dbReference>
<protein>
    <submittedName>
        <fullName evidence="1">Uncharacterized protein</fullName>
    </submittedName>
</protein>
<dbReference type="Proteomes" id="UP000294565">
    <property type="component" value="Segment"/>
</dbReference>
<reference evidence="1 2" key="1">
    <citation type="submission" date="2019-02" db="EMBL/GenBank/DDBJ databases">
        <authorList>
            <person name="Kanzanas C."/>
            <person name="Smith M.A."/>
            <person name="Zack K.M."/>
            <person name="Garlena R.A."/>
            <person name="Russell D.A."/>
            <person name="Pope W.H."/>
            <person name="Jacobs-Sera D."/>
            <person name="Hatfull G.F."/>
        </authorList>
    </citation>
    <scope>NUCLEOTIDE SEQUENCE [LARGE SCALE GENOMIC DNA]</scope>
</reference>
<keyword evidence="2" id="KW-1185">Reference proteome</keyword>
<evidence type="ECO:0000313" key="1">
    <source>
        <dbReference type="EMBL" id="QBP29693.1"/>
    </source>
</evidence>
<gene>
    <name evidence="1" type="primary">36</name>
    <name evidence="1" type="ORF">SEA_TYPHA_36</name>
</gene>
<accession>A0A482J804</accession>
<sequence>MLRGFTGMASRTIGGYPRGQLETMIRLQRRALIAERSELTHTITEATRRRDEVDYQLQELERADHLLHDD</sequence>
<name>A0A482J804_9CAUD</name>